<keyword evidence="1" id="KW-1133">Transmembrane helix</keyword>
<reference evidence="2" key="1">
    <citation type="submission" date="2017-06" db="EMBL/GenBank/DDBJ databases">
        <title>Novel phages from South African skin metaviromes.</title>
        <authorList>
            <person name="van Zyl L.J."/>
            <person name="Abrahams Y."/>
            <person name="Stander E.A."/>
            <person name="Kirby B.M."/>
            <person name="Clavaud C."/>
            <person name="Farcet C."/>
            <person name="Breton L."/>
            <person name="Trindade M.I."/>
        </authorList>
    </citation>
    <scope>NUCLEOTIDE SEQUENCE</scope>
</reference>
<dbReference type="EMBL" id="MF417885">
    <property type="protein sequence ID" value="ASN69077.1"/>
    <property type="molecule type" value="Genomic_DNA"/>
</dbReference>
<gene>
    <name evidence="2" type="ORF">3S9_38</name>
</gene>
<accession>A0A2H4J6W1</accession>
<evidence type="ECO:0000313" key="2">
    <source>
        <dbReference type="EMBL" id="ASN69077.1"/>
    </source>
</evidence>
<sequence length="59" mass="6670">MKSHDIAFLIALLSWIVLSLALTFAGIYFTTALGIAMLISIAAFVFFEYEFFQIKKTEC</sequence>
<name>A0A2H4J6W1_9CAUD</name>
<evidence type="ECO:0008006" key="3">
    <source>
        <dbReference type="Google" id="ProtNLM"/>
    </source>
</evidence>
<keyword evidence="1" id="KW-0812">Transmembrane</keyword>
<feature type="transmembrane region" description="Helical" evidence="1">
    <location>
        <begin position="35"/>
        <end position="52"/>
    </location>
</feature>
<protein>
    <recommendedName>
        <fullName evidence="3">DUF1270 family protein</fullName>
    </recommendedName>
</protein>
<organism evidence="2">
    <name type="scientific">uncultured Caudovirales phage</name>
    <dbReference type="NCBI Taxonomy" id="2100421"/>
    <lineage>
        <taxon>Viruses</taxon>
        <taxon>Duplodnaviria</taxon>
        <taxon>Heunggongvirae</taxon>
        <taxon>Uroviricota</taxon>
        <taxon>Caudoviricetes</taxon>
        <taxon>Peduoviridae</taxon>
        <taxon>Maltschvirus</taxon>
        <taxon>Maltschvirus maltsch</taxon>
    </lineage>
</organism>
<keyword evidence="1" id="KW-0472">Membrane</keyword>
<proteinExistence type="predicted"/>
<evidence type="ECO:0000256" key="1">
    <source>
        <dbReference type="SAM" id="Phobius"/>
    </source>
</evidence>
<feature type="transmembrane region" description="Helical" evidence="1">
    <location>
        <begin position="7"/>
        <end position="29"/>
    </location>
</feature>